<sequence length="172" mass="19745">MTAGTVLDRFPNLGLIPISLLKLRSSFWAGLVLCVLILPLAYGCFLGFGGIIMLFVEGKIFNLFISACGFLGCFLLYVLAYKSRILWKAFPNYYVKKKLLREAEYIQQNLSVNNGYVFIIKNYKFGIYNTKKNKVQIPAEYDLLSWVTEGKILNVQHNGRQYIMDIYGNELR</sequence>
<gene>
    <name evidence="2" type="ORF">DW712_06960</name>
</gene>
<reference evidence="2 3" key="1">
    <citation type="submission" date="2018-08" db="EMBL/GenBank/DDBJ databases">
        <title>A genome reference for cultivated species of the human gut microbiota.</title>
        <authorList>
            <person name="Zou Y."/>
            <person name="Xue W."/>
            <person name="Luo G."/>
        </authorList>
    </citation>
    <scope>NUCLEOTIDE SEQUENCE [LARGE SCALE GENOMIC DNA]</scope>
    <source>
        <strain evidence="2 3">AM27-17</strain>
    </source>
</reference>
<organism evidence="2 3">
    <name type="scientific">Bacteroides intestinalis</name>
    <dbReference type="NCBI Taxonomy" id="329854"/>
    <lineage>
        <taxon>Bacteria</taxon>
        <taxon>Pseudomonadati</taxon>
        <taxon>Bacteroidota</taxon>
        <taxon>Bacteroidia</taxon>
        <taxon>Bacteroidales</taxon>
        <taxon>Bacteroidaceae</taxon>
        <taxon>Bacteroides</taxon>
    </lineage>
</organism>
<feature type="transmembrane region" description="Helical" evidence="1">
    <location>
        <begin position="27"/>
        <end position="54"/>
    </location>
</feature>
<protein>
    <submittedName>
        <fullName evidence="2">Uncharacterized protein</fullName>
    </submittedName>
</protein>
<evidence type="ECO:0000256" key="1">
    <source>
        <dbReference type="SAM" id="Phobius"/>
    </source>
</evidence>
<accession>A0A414LGL4</accession>
<comment type="caution">
    <text evidence="2">The sequence shown here is derived from an EMBL/GenBank/DDBJ whole genome shotgun (WGS) entry which is preliminary data.</text>
</comment>
<proteinExistence type="predicted"/>
<keyword evidence="1" id="KW-0472">Membrane</keyword>
<keyword evidence="1" id="KW-0812">Transmembrane</keyword>
<dbReference type="Proteomes" id="UP000285650">
    <property type="component" value="Unassembled WGS sequence"/>
</dbReference>
<name>A0A414LGL4_9BACE</name>
<dbReference type="EMBL" id="QSKV01000003">
    <property type="protein sequence ID" value="RHE93793.1"/>
    <property type="molecule type" value="Genomic_DNA"/>
</dbReference>
<dbReference type="AlphaFoldDB" id="A0A414LGL4"/>
<keyword evidence="1" id="KW-1133">Transmembrane helix</keyword>
<evidence type="ECO:0000313" key="3">
    <source>
        <dbReference type="Proteomes" id="UP000285650"/>
    </source>
</evidence>
<feature type="transmembrane region" description="Helical" evidence="1">
    <location>
        <begin position="60"/>
        <end position="80"/>
    </location>
</feature>
<evidence type="ECO:0000313" key="2">
    <source>
        <dbReference type="EMBL" id="RHE93793.1"/>
    </source>
</evidence>